<name>A0A0N1IFY3_LEPSE</name>
<evidence type="ECO:0000313" key="6">
    <source>
        <dbReference type="Proteomes" id="UP000038009"/>
    </source>
</evidence>
<dbReference type="VEuPathDB" id="TriTrypDB:Lsey_0817_0010"/>
<dbReference type="PROSITE" id="PS00455">
    <property type="entry name" value="AMP_BINDING"/>
    <property type="match status" value="1"/>
</dbReference>
<protein>
    <submittedName>
        <fullName evidence="5">4-coumarate:coa ligase-like protein</fullName>
    </submittedName>
</protein>
<keyword evidence="6" id="KW-1185">Reference proteome</keyword>
<dbReference type="InterPro" id="IPR045851">
    <property type="entry name" value="AMP-bd_C_sf"/>
</dbReference>
<feature type="domain" description="AMP-binding enzyme C-terminal" evidence="4">
    <location>
        <begin position="427"/>
        <end position="509"/>
    </location>
</feature>
<dbReference type="InterPro" id="IPR025110">
    <property type="entry name" value="AMP-bd_C"/>
</dbReference>
<evidence type="ECO:0000259" key="3">
    <source>
        <dbReference type="Pfam" id="PF00501"/>
    </source>
</evidence>
<comment type="similarity">
    <text evidence="1">Belongs to the ATP-dependent AMP-binding enzyme family.</text>
</comment>
<organism evidence="5 6">
    <name type="scientific">Leptomonas seymouri</name>
    <dbReference type="NCBI Taxonomy" id="5684"/>
    <lineage>
        <taxon>Eukaryota</taxon>
        <taxon>Discoba</taxon>
        <taxon>Euglenozoa</taxon>
        <taxon>Kinetoplastea</taxon>
        <taxon>Metakinetoplastina</taxon>
        <taxon>Trypanosomatida</taxon>
        <taxon>Trypanosomatidae</taxon>
        <taxon>Leishmaniinae</taxon>
        <taxon>Leptomonas</taxon>
    </lineage>
</organism>
<evidence type="ECO:0000256" key="2">
    <source>
        <dbReference type="ARBA" id="ARBA00022598"/>
    </source>
</evidence>
<feature type="domain" description="AMP-dependent synthetase/ligase" evidence="3">
    <location>
        <begin position="9"/>
        <end position="376"/>
    </location>
</feature>
<dbReference type="Proteomes" id="UP000038009">
    <property type="component" value="Unassembled WGS sequence"/>
</dbReference>
<sequence>MMKRMGSMDPKKIAAVQVETGKTYTYPQLMQATEYAAMALYQQGVRKGDVVCICLLNTAVYGPLVYGTLRLGAIASTVNAVAAASTLAYHFKTNECKVVLGMRFFQKQLDEAVSLVQHETGRMIKVMYPEEFYKTTDIPRIPSDYDGLKGATQDDTVLIPFSSGTSGLPKGVQLTNRALIANLEQCAQALKLGPDTVSLTILPLFHILGFTTCMNNLFASGATQVVMSKFSVGEYVKALETYRVSVNMVAPPILVSLLKNKDIVKKHDLSSLEHLISGAAPLGSEVVQLMEQLLPRVICGQGYGMTEMAPVVTSPMVGVKQTPGGCGFIVADTEVRIVKIDDSQQSGSDKSSGIDVEAGEEGEIWVRGPQMMKGYLRAEDTAVCMQDGWFRTGDIGKILPGSDELMVTDRLKELIKYKGFQVSPAGLEAVLLSHPWVKDCIVFGVPDPRDVSFENPRALVVLQPSLPAGDVMRASDELYRFVMSRMPPHKRLHGGVRVVDEIPRNLSGKLMRRQARLDEIALLKASMEQVHSTNAGVA</sequence>
<dbReference type="Gene3D" id="3.30.300.30">
    <property type="match status" value="1"/>
</dbReference>
<evidence type="ECO:0000259" key="4">
    <source>
        <dbReference type="Pfam" id="PF13193"/>
    </source>
</evidence>
<dbReference type="InterPro" id="IPR020845">
    <property type="entry name" value="AMP-binding_CS"/>
</dbReference>
<dbReference type="AlphaFoldDB" id="A0A0N1IFY3"/>
<dbReference type="EMBL" id="LJSK01000815">
    <property type="protein sequence ID" value="KPI82524.1"/>
    <property type="molecule type" value="Genomic_DNA"/>
</dbReference>
<dbReference type="Pfam" id="PF00501">
    <property type="entry name" value="AMP-binding"/>
    <property type="match status" value="1"/>
</dbReference>
<dbReference type="SUPFAM" id="SSF56801">
    <property type="entry name" value="Acetyl-CoA synthetase-like"/>
    <property type="match status" value="1"/>
</dbReference>
<dbReference type="InterPro" id="IPR000873">
    <property type="entry name" value="AMP-dep_synth/lig_dom"/>
</dbReference>
<proteinExistence type="inferred from homology"/>
<dbReference type="OMA" id="IPINPIY"/>
<dbReference type="Gene3D" id="3.40.50.12780">
    <property type="entry name" value="N-terminal domain of ligase-like"/>
    <property type="match status" value="1"/>
</dbReference>
<dbReference type="PANTHER" id="PTHR24096">
    <property type="entry name" value="LONG-CHAIN-FATTY-ACID--COA LIGASE"/>
    <property type="match status" value="1"/>
</dbReference>
<dbReference type="Pfam" id="PF13193">
    <property type="entry name" value="AMP-binding_C"/>
    <property type="match status" value="1"/>
</dbReference>
<evidence type="ECO:0000313" key="5">
    <source>
        <dbReference type="EMBL" id="KPI82524.1"/>
    </source>
</evidence>
<dbReference type="OrthoDB" id="10253869at2759"/>
<gene>
    <name evidence="5" type="ORF">ABL78_8466</name>
</gene>
<evidence type="ECO:0000256" key="1">
    <source>
        <dbReference type="ARBA" id="ARBA00006432"/>
    </source>
</evidence>
<keyword evidence="2 5" id="KW-0436">Ligase</keyword>
<dbReference type="GO" id="GO:0016405">
    <property type="term" value="F:CoA-ligase activity"/>
    <property type="evidence" value="ECO:0007669"/>
    <property type="project" value="TreeGrafter"/>
</dbReference>
<accession>A0A0N1IFY3</accession>
<dbReference type="InterPro" id="IPR042099">
    <property type="entry name" value="ANL_N_sf"/>
</dbReference>
<dbReference type="PANTHER" id="PTHR24096:SF149">
    <property type="entry name" value="AMP-BINDING DOMAIN-CONTAINING PROTEIN-RELATED"/>
    <property type="match status" value="1"/>
</dbReference>
<dbReference type="CDD" id="cd05911">
    <property type="entry name" value="Firefly_Luc_like"/>
    <property type="match status" value="1"/>
</dbReference>
<reference evidence="5 6" key="1">
    <citation type="journal article" date="2015" name="PLoS Pathog.">
        <title>Leptomonas seymouri: Adaptations to the Dixenous Life Cycle Analyzed by Genome Sequencing, Transcriptome Profiling and Co-infection with Leishmania donovani.</title>
        <authorList>
            <person name="Kraeva N."/>
            <person name="Butenko A."/>
            <person name="Hlavacova J."/>
            <person name="Kostygov A."/>
            <person name="Myskova J."/>
            <person name="Grybchuk D."/>
            <person name="Lestinova T."/>
            <person name="Votypka J."/>
            <person name="Volf P."/>
            <person name="Opperdoes F."/>
            <person name="Flegontov P."/>
            <person name="Lukes J."/>
            <person name="Yurchenko V."/>
        </authorList>
    </citation>
    <scope>NUCLEOTIDE SEQUENCE [LARGE SCALE GENOMIC DNA]</scope>
    <source>
        <strain evidence="5 6">ATCC 30220</strain>
    </source>
</reference>
<comment type="caution">
    <text evidence="5">The sequence shown here is derived from an EMBL/GenBank/DDBJ whole genome shotgun (WGS) entry which is preliminary data.</text>
</comment>